<dbReference type="Proteomes" id="UP000625711">
    <property type="component" value="Unassembled WGS sequence"/>
</dbReference>
<name>A0A834IXA6_RHYFE</name>
<comment type="caution">
    <text evidence="2">The sequence shown here is derived from an EMBL/GenBank/DDBJ whole genome shotgun (WGS) entry which is preliminary data.</text>
</comment>
<proteinExistence type="predicted"/>
<keyword evidence="3" id="KW-1185">Reference proteome</keyword>
<evidence type="ECO:0000256" key="1">
    <source>
        <dbReference type="SAM" id="MobiDB-lite"/>
    </source>
</evidence>
<evidence type="ECO:0000313" key="3">
    <source>
        <dbReference type="Proteomes" id="UP000625711"/>
    </source>
</evidence>
<gene>
    <name evidence="2" type="ORF">GWI33_010559</name>
</gene>
<reference evidence="2" key="1">
    <citation type="submission" date="2020-08" db="EMBL/GenBank/DDBJ databases">
        <title>Genome sequencing and assembly of the red palm weevil Rhynchophorus ferrugineus.</title>
        <authorList>
            <person name="Dias G.B."/>
            <person name="Bergman C.M."/>
            <person name="Manee M."/>
        </authorList>
    </citation>
    <scope>NUCLEOTIDE SEQUENCE</scope>
    <source>
        <strain evidence="2">AA-2017</strain>
        <tissue evidence="2">Whole larva</tissue>
    </source>
</reference>
<evidence type="ECO:0000313" key="2">
    <source>
        <dbReference type="EMBL" id="KAF7285563.1"/>
    </source>
</evidence>
<dbReference type="AlphaFoldDB" id="A0A834IXA6"/>
<dbReference type="EMBL" id="JAACXV010000052">
    <property type="protein sequence ID" value="KAF7285563.1"/>
    <property type="molecule type" value="Genomic_DNA"/>
</dbReference>
<sequence>MKKNVETAQYADDTVYFSSARSLDWASESTFRSREMVEILDIAFHQKNMSSSWRRHPPASMRQPPRPSRPDSICAVVRPHPAASATKARILVLNNLLRKKSQETNDETHQMVEAATLEDLSRYRR</sequence>
<protein>
    <submittedName>
        <fullName evidence="2">Uncharacterized protein</fullName>
    </submittedName>
</protein>
<organism evidence="2 3">
    <name type="scientific">Rhynchophorus ferrugineus</name>
    <name type="common">Red palm weevil</name>
    <name type="synonym">Curculio ferrugineus</name>
    <dbReference type="NCBI Taxonomy" id="354439"/>
    <lineage>
        <taxon>Eukaryota</taxon>
        <taxon>Metazoa</taxon>
        <taxon>Ecdysozoa</taxon>
        <taxon>Arthropoda</taxon>
        <taxon>Hexapoda</taxon>
        <taxon>Insecta</taxon>
        <taxon>Pterygota</taxon>
        <taxon>Neoptera</taxon>
        <taxon>Endopterygota</taxon>
        <taxon>Coleoptera</taxon>
        <taxon>Polyphaga</taxon>
        <taxon>Cucujiformia</taxon>
        <taxon>Curculionidae</taxon>
        <taxon>Dryophthorinae</taxon>
        <taxon>Rhynchophorus</taxon>
    </lineage>
</organism>
<feature type="region of interest" description="Disordered" evidence="1">
    <location>
        <begin position="50"/>
        <end position="71"/>
    </location>
</feature>
<accession>A0A834IXA6</accession>